<dbReference type="PANTHER" id="PTHR43065:SF10">
    <property type="entry name" value="PEROXIDE STRESS-ACTIVATED HISTIDINE KINASE MAK3"/>
    <property type="match status" value="1"/>
</dbReference>
<dbReference type="InterPro" id="IPR003661">
    <property type="entry name" value="HisK_dim/P_dom"/>
</dbReference>
<keyword evidence="5" id="KW-0547">Nucleotide-binding</keyword>
<feature type="domain" description="Histidine kinase" evidence="12">
    <location>
        <begin position="153"/>
        <end position="377"/>
    </location>
</feature>
<evidence type="ECO:0000256" key="6">
    <source>
        <dbReference type="ARBA" id="ARBA00022777"/>
    </source>
</evidence>
<dbReference type="SMART" id="SM00388">
    <property type="entry name" value="HisKA"/>
    <property type="match status" value="1"/>
</dbReference>
<dbReference type="InterPro" id="IPR004358">
    <property type="entry name" value="Sig_transdc_His_kin-like_C"/>
</dbReference>
<keyword evidence="11" id="KW-0812">Transmembrane</keyword>
<organism evidence="13 14">
    <name type="scientific">Desulfurivibrio alkaliphilus (strain DSM 19089 / UNIQEM U267 / AHT2)</name>
    <dbReference type="NCBI Taxonomy" id="589865"/>
    <lineage>
        <taxon>Bacteria</taxon>
        <taxon>Pseudomonadati</taxon>
        <taxon>Thermodesulfobacteriota</taxon>
        <taxon>Desulfobulbia</taxon>
        <taxon>Desulfobulbales</taxon>
        <taxon>Desulfobulbaceae</taxon>
        <taxon>Desulfurivibrio</taxon>
    </lineage>
</organism>
<dbReference type="Pfam" id="PF02518">
    <property type="entry name" value="HATPase_c"/>
    <property type="match status" value="1"/>
</dbReference>
<dbReference type="OrthoDB" id="9808844at2"/>
<dbReference type="KEGG" id="dak:DaAHT2_2498"/>
<dbReference type="GO" id="GO:0005524">
    <property type="term" value="F:ATP binding"/>
    <property type="evidence" value="ECO:0007669"/>
    <property type="project" value="UniProtKB-KW"/>
</dbReference>
<dbReference type="InterPro" id="IPR003594">
    <property type="entry name" value="HATPase_dom"/>
</dbReference>
<keyword evidence="4" id="KW-0808">Transferase</keyword>
<evidence type="ECO:0000256" key="5">
    <source>
        <dbReference type="ARBA" id="ARBA00022741"/>
    </source>
</evidence>
<keyword evidence="8" id="KW-0902">Two-component regulatory system</keyword>
<dbReference type="SUPFAM" id="SSF55874">
    <property type="entry name" value="ATPase domain of HSP90 chaperone/DNA topoisomerase II/histidine kinase"/>
    <property type="match status" value="1"/>
</dbReference>
<dbReference type="SMART" id="SM00387">
    <property type="entry name" value="HATPase_c"/>
    <property type="match status" value="1"/>
</dbReference>
<keyword evidence="9" id="KW-0175">Coiled coil</keyword>
<evidence type="ECO:0000259" key="12">
    <source>
        <dbReference type="PROSITE" id="PS50109"/>
    </source>
</evidence>
<protein>
    <recommendedName>
        <fullName evidence="2">histidine kinase</fullName>
        <ecNumber evidence="2">2.7.13.3</ecNumber>
    </recommendedName>
</protein>
<dbReference type="Gene3D" id="1.10.287.130">
    <property type="match status" value="1"/>
</dbReference>
<evidence type="ECO:0000256" key="7">
    <source>
        <dbReference type="ARBA" id="ARBA00022840"/>
    </source>
</evidence>
<dbReference type="EMBL" id="CP001940">
    <property type="protein sequence ID" value="ADH87162.1"/>
    <property type="molecule type" value="Genomic_DNA"/>
</dbReference>
<feature type="transmembrane region" description="Helical" evidence="11">
    <location>
        <begin position="38"/>
        <end position="66"/>
    </location>
</feature>
<dbReference type="EC" id="2.7.13.3" evidence="2"/>
<dbReference type="Proteomes" id="UP000001508">
    <property type="component" value="Chromosome"/>
</dbReference>
<feature type="coiled-coil region" evidence="9">
    <location>
        <begin position="103"/>
        <end position="144"/>
    </location>
</feature>
<evidence type="ECO:0000256" key="2">
    <source>
        <dbReference type="ARBA" id="ARBA00012438"/>
    </source>
</evidence>
<evidence type="ECO:0000313" key="13">
    <source>
        <dbReference type="EMBL" id="ADH87162.1"/>
    </source>
</evidence>
<dbReference type="InterPro" id="IPR036890">
    <property type="entry name" value="HATPase_C_sf"/>
</dbReference>
<dbReference type="InterPro" id="IPR036097">
    <property type="entry name" value="HisK_dim/P_sf"/>
</dbReference>
<dbReference type="PANTHER" id="PTHR43065">
    <property type="entry name" value="SENSOR HISTIDINE KINASE"/>
    <property type="match status" value="1"/>
</dbReference>
<keyword evidence="7" id="KW-0067">ATP-binding</keyword>
<dbReference type="CDD" id="cd00082">
    <property type="entry name" value="HisKA"/>
    <property type="match status" value="1"/>
</dbReference>
<feature type="transmembrane region" description="Helical" evidence="11">
    <location>
        <begin position="86"/>
        <end position="102"/>
    </location>
</feature>
<name>D6Z0C9_DESAT</name>
<dbReference type="CDD" id="cd00075">
    <property type="entry name" value="HATPase"/>
    <property type="match status" value="1"/>
</dbReference>
<keyword evidence="14" id="KW-1185">Reference proteome</keyword>
<evidence type="ECO:0000256" key="4">
    <source>
        <dbReference type="ARBA" id="ARBA00022679"/>
    </source>
</evidence>
<proteinExistence type="predicted"/>
<evidence type="ECO:0000256" key="1">
    <source>
        <dbReference type="ARBA" id="ARBA00000085"/>
    </source>
</evidence>
<gene>
    <name evidence="13" type="ordered locus">DaAHT2_2498</name>
</gene>
<accession>D6Z0C9</accession>
<feature type="region of interest" description="Disordered" evidence="10">
    <location>
        <begin position="206"/>
        <end position="230"/>
    </location>
</feature>
<evidence type="ECO:0000256" key="9">
    <source>
        <dbReference type="SAM" id="Coils"/>
    </source>
</evidence>
<evidence type="ECO:0000313" key="14">
    <source>
        <dbReference type="Proteomes" id="UP000001508"/>
    </source>
</evidence>
<evidence type="ECO:0000256" key="3">
    <source>
        <dbReference type="ARBA" id="ARBA00022553"/>
    </source>
</evidence>
<keyword evidence="11" id="KW-0472">Membrane</keyword>
<dbReference type="RefSeq" id="WP_013164672.1">
    <property type="nucleotide sequence ID" value="NC_014216.1"/>
</dbReference>
<dbReference type="PROSITE" id="PS50109">
    <property type="entry name" value="HIS_KIN"/>
    <property type="match status" value="1"/>
</dbReference>
<reference evidence="14" key="1">
    <citation type="submission" date="2010-02" db="EMBL/GenBank/DDBJ databases">
        <title>Complete sequence of Desulfurivibrio alkaliphilus AHT2.</title>
        <authorList>
            <consortium name="US DOE Joint Genome Institute"/>
            <person name="Pitluck S."/>
            <person name="Chertkov O."/>
            <person name="Detter J.C."/>
            <person name="Han C."/>
            <person name="Tapia R."/>
            <person name="Larimer F."/>
            <person name="Land M."/>
            <person name="Hauser L."/>
            <person name="Kyrpides N."/>
            <person name="Mikhailova N."/>
            <person name="Sorokin D.Y."/>
            <person name="Muyzer G."/>
            <person name="Woyke T."/>
        </authorList>
    </citation>
    <scope>NUCLEOTIDE SEQUENCE [LARGE SCALE GENOMIC DNA]</scope>
    <source>
        <strain evidence="14">DSM 19089 / UNIQEM U267 / AHT2</strain>
    </source>
</reference>
<dbReference type="SUPFAM" id="SSF47384">
    <property type="entry name" value="Homodimeric domain of signal transducing histidine kinase"/>
    <property type="match status" value="1"/>
</dbReference>
<dbReference type="PRINTS" id="PR00344">
    <property type="entry name" value="BCTRLSENSOR"/>
</dbReference>
<dbReference type="InParanoid" id="D6Z0C9"/>
<feature type="transmembrane region" description="Helical" evidence="11">
    <location>
        <begin position="6"/>
        <end position="26"/>
    </location>
</feature>
<keyword evidence="3" id="KW-0597">Phosphoprotein</keyword>
<dbReference type="eggNOG" id="COG4191">
    <property type="taxonomic scope" value="Bacteria"/>
</dbReference>
<dbReference type="HOGENOM" id="CLU_000445_114_39_7"/>
<sequence>MNGRFLALVLIVAAIGLLHYFTPGHLHFYHDTFRRLSYFPIVLGALWFGMRGGLILAGLSSLAFIPHLFHFFGQGLETYLGELTEITLYLATGLVVGVIADREHRLREQYRRLSEKLEKSHRRLQRETGQLLAAEKQLAAAQRLSALGRLSASLAHEIKNPLSSIRGTAEIFLDEFPPGHPRREFVEILLKETSRLNATVDKVLGYSRGQRADNPEPGSTGEPTTYADPAEPLEPLDRLLTRIAALAANPMGKKNIQYRVHGLEQAADLAVPANPVSQVLLNLLLNAIDAVSPGGEISLAVERRALEVQVTVADNGPGIAEADKEKIFTAFYTAKPEGTGLGLLISRKIVESLGGTITAGDRPGGGALFTLRLPAENFSAVTEPGDDGISDQPGPNRCPT</sequence>
<evidence type="ECO:0000256" key="8">
    <source>
        <dbReference type="ARBA" id="ARBA00023012"/>
    </source>
</evidence>
<dbReference type="InterPro" id="IPR005467">
    <property type="entry name" value="His_kinase_dom"/>
</dbReference>
<dbReference type="GO" id="GO:0000155">
    <property type="term" value="F:phosphorelay sensor kinase activity"/>
    <property type="evidence" value="ECO:0007669"/>
    <property type="project" value="InterPro"/>
</dbReference>
<keyword evidence="6 13" id="KW-0418">Kinase</keyword>
<dbReference type="STRING" id="589865.DaAHT2_2498"/>
<keyword evidence="11" id="KW-1133">Transmembrane helix</keyword>
<dbReference type="Gene3D" id="3.30.565.10">
    <property type="entry name" value="Histidine kinase-like ATPase, C-terminal domain"/>
    <property type="match status" value="1"/>
</dbReference>
<evidence type="ECO:0000256" key="11">
    <source>
        <dbReference type="SAM" id="Phobius"/>
    </source>
</evidence>
<comment type="catalytic activity">
    <reaction evidence="1">
        <text>ATP + protein L-histidine = ADP + protein N-phospho-L-histidine.</text>
        <dbReference type="EC" id="2.7.13.3"/>
    </reaction>
</comment>
<dbReference type="Pfam" id="PF00512">
    <property type="entry name" value="HisKA"/>
    <property type="match status" value="1"/>
</dbReference>
<dbReference type="AlphaFoldDB" id="D6Z0C9"/>
<evidence type="ECO:0000256" key="10">
    <source>
        <dbReference type="SAM" id="MobiDB-lite"/>
    </source>
</evidence>